<evidence type="ECO:0000313" key="1">
    <source>
        <dbReference type="EMBL" id="RMO76697.1"/>
    </source>
</evidence>
<name>A0A3M3Y321_9PSED</name>
<reference evidence="1 2" key="1">
    <citation type="submission" date="2018-08" db="EMBL/GenBank/DDBJ databases">
        <title>Recombination of ecologically and evolutionarily significant loci maintains genetic cohesion in the Pseudomonas syringae species complex.</title>
        <authorList>
            <person name="Dillon M."/>
            <person name="Thakur S."/>
            <person name="Almeida R.N.D."/>
            <person name="Weir B.S."/>
            <person name="Guttman D.S."/>
        </authorList>
    </citation>
    <scope>NUCLEOTIDE SEQUENCE [LARGE SCALE GENOMIC DNA]</scope>
    <source>
        <strain evidence="1 2">ICMP 2732</strain>
    </source>
</reference>
<evidence type="ECO:0000313" key="2">
    <source>
        <dbReference type="Proteomes" id="UP000281350"/>
    </source>
</evidence>
<dbReference type="AlphaFoldDB" id="A0A3M3Y321"/>
<dbReference type="EMBL" id="RBPY01000109">
    <property type="protein sequence ID" value="RMO76697.1"/>
    <property type="molecule type" value="Genomic_DNA"/>
</dbReference>
<organism evidence="1 2">
    <name type="scientific">Pseudomonas syringae pv. primulae</name>
    <dbReference type="NCBI Taxonomy" id="251707"/>
    <lineage>
        <taxon>Bacteria</taxon>
        <taxon>Pseudomonadati</taxon>
        <taxon>Pseudomonadota</taxon>
        <taxon>Gammaproteobacteria</taxon>
        <taxon>Pseudomonadales</taxon>
        <taxon>Pseudomonadaceae</taxon>
        <taxon>Pseudomonas</taxon>
    </lineage>
</organism>
<sequence>MFKNSPRVYRSDARTGLRMPLLLVGVQLEPVAVLDSGREWTKKRGEAVRAALSFEHLSGVKQTRKLVAQPRAKQGFCYYLIECIYEFIDGAD</sequence>
<protein>
    <submittedName>
        <fullName evidence="1">Uncharacterized protein</fullName>
    </submittedName>
</protein>
<dbReference type="Proteomes" id="UP000281350">
    <property type="component" value="Unassembled WGS sequence"/>
</dbReference>
<proteinExistence type="predicted"/>
<accession>A0A3M3Y321</accession>
<gene>
    <name evidence="1" type="ORF">ALQ36_102668</name>
</gene>
<comment type="caution">
    <text evidence="1">The sequence shown here is derived from an EMBL/GenBank/DDBJ whole genome shotgun (WGS) entry which is preliminary data.</text>
</comment>